<protein>
    <submittedName>
        <fullName evidence="10">Uncharacterized protein</fullName>
    </submittedName>
</protein>
<gene>
    <name evidence="10" type="ORF">DKX38_017188</name>
</gene>
<evidence type="ECO:0000256" key="5">
    <source>
        <dbReference type="ARBA" id="ARBA00022989"/>
    </source>
</evidence>
<comment type="caution">
    <text evidence="10">The sequence shown here is derived from an EMBL/GenBank/DDBJ whole genome shotgun (WGS) entry which is preliminary data.</text>
</comment>
<dbReference type="AlphaFoldDB" id="A0A5N5KUQ5"/>
<evidence type="ECO:0000259" key="8">
    <source>
        <dbReference type="Pfam" id="PF13839"/>
    </source>
</evidence>
<feature type="domain" description="Trichome birefringence-like N-terminal" evidence="9">
    <location>
        <begin position="44"/>
        <end position="96"/>
    </location>
</feature>
<dbReference type="Pfam" id="PF14416">
    <property type="entry name" value="PMR5N"/>
    <property type="match status" value="1"/>
</dbReference>
<evidence type="ECO:0000259" key="9">
    <source>
        <dbReference type="Pfam" id="PF14416"/>
    </source>
</evidence>
<feature type="chain" id="PRO_5024390788" evidence="7">
    <location>
        <begin position="26"/>
        <end position="363"/>
    </location>
</feature>
<comment type="subcellular location">
    <subcellularLocation>
        <location evidence="1">Membrane</location>
        <topology evidence="1">Single-pass membrane protein</topology>
    </subcellularLocation>
</comment>
<evidence type="ECO:0000313" key="10">
    <source>
        <dbReference type="EMBL" id="KAB5534102.1"/>
    </source>
</evidence>
<keyword evidence="5" id="KW-1133">Transmembrane helix</keyword>
<keyword evidence="3" id="KW-0812">Transmembrane</keyword>
<name>A0A5N5KUQ5_9ROSI</name>
<organism evidence="10 11">
    <name type="scientific">Salix brachista</name>
    <dbReference type="NCBI Taxonomy" id="2182728"/>
    <lineage>
        <taxon>Eukaryota</taxon>
        <taxon>Viridiplantae</taxon>
        <taxon>Streptophyta</taxon>
        <taxon>Embryophyta</taxon>
        <taxon>Tracheophyta</taxon>
        <taxon>Spermatophyta</taxon>
        <taxon>Magnoliopsida</taxon>
        <taxon>eudicotyledons</taxon>
        <taxon>Gunneridae</taxon>
        <taxon>Pentapetalae</taxon>
        <taxon>rosids</taxon>
        <taxon>fabids</taxon>
        <taxon>Malpighiales</taxon>
        <taxon>Salicaceae</taxon>
        <taxon>Saliceae</taxon>
        <taxon>Salix</taxon>
    </lineage>
</organism>
<dbReference type="Pfam" id="PF13839">
    <property type="entry name" value="PC-Esterase"/>
    <property type="match status" value="1"/>
</dbReference>
<evidence type="ECO:0000256" key="7">
    <source>
        <dbReference type="SAM" id="SignalP"/>
    </source>
</evidence>
<dbReference type="InterPro" id="IPR025846">
    <property type="entry name" value="TBL_N"/>
</dbReference>
<dbReference type="GO" id="GO:0005794">
    <property type="term" value="C:Golgi apparatus"/>
    <property type="evidence" value="ECO:0007669"/>
    <property type="project" value="TreeGrafter"/>
</dbReference>
<evidence type="ECO:0000256" key="2">
    <source>
        <dbReference type="ARBA" id="ARBA00007727"/>
    </source>
</evidence>
<comment type="similarity">
    <text evidence="2">Belongs to the PC-esterase family. TBL subfamily.</text>
</comment>
<feature type="signal peptide" evidence="7">
    <location>
        <begin position="1"/>
        <end position="25"/>
    </location>
</feature>
<evidence type="ECO:0000313" key="11">
    <source>
        <dbReference type="Proteomes" id="UP000326939"/>
    </source>
</evidence>
<dbReference type="InterPro" id="IPR029962">
    <property type="entry name" value="TBL"/>
</dbReference>
<evidence type="ECO:0000256" key="1">
    <source>
        <dbReference type="ARBA" id="ARBA00004167"/>
    </source>
</evidence>
<evidence type="ECO:0000256" key="6">
    <source>
        <dbReference type="ARBA" id="ARBA00023136"/>
    </source>
</evidence>
<keyword evidence="7" id="KW-0732">Signal</keyword>
<dbReference type="EMBL" id="VDCV01000011">
    <property type="protein sequence ID" value="KAB5534102.1"/>
    <property type="molecule type" value="Genomic_DNA"/>
</dbReference>
<dbReference type="PANTHER" id="PTHR32285:SF42">
    <property type="entry name" value="PROTEIN TRICHOME BIREFRINGENCE-LIKE 37"/>
    <property type="match status" value="1"/>
</dbReference>
<accession>A0A5N5KUQ5</accession>
<evidence type="ECO:0000256" key="4">
    <source>
        <dbReference type="ARBA" id="ARBA00022968"/>
    </source>
</evidence>
<proteinExistence type="inferred from homology"/>
<reference evidence="11" key="1">
    <citation type="journal article" date="2019" name="Gigascience">
        <title>De novo genome assembly of the endangered Acer yangbiense, a plant species with extremely small populations endemic to Yunnan Province, China.</title>
        <authorList>
            <person name="Yang J."/>
            <person name="Wariss H.M."/>
            <person name="Tao L."/>
            <person name="Zhang R."/>
            <person name="Yun Q."/>
            <person name="Hollingsworth P."/>
            <person name="Dao Z."/>
            <person name="Luo G."/>
            <person name="Guo H."/>
            <person name="Ma Y."/>
            <person name="Sun W."/>
        </authorList>
    </citation>
    <scope>NUCLEOTIDE SEQUENCE [LARGE SCALE GENOMIC DNA]</scope>
    <source>
        <strain evidence="11">cv. br00</strain>
    </source>
</reference>
<evidence type="ECO:0000256" key="3">
    <source>
        <dbReference type="ARBA" id="ARBA00022692"/>
    </source>
</evidence>
<feature type="domain" description="Trichome birefringence-like C-terminal" evidence="8">
    <location>
        <begin position="97"/>
        <end position="359"/>
    </location>
</feature>
<dbReference type="Proteomes" id="UP000326939">
    <property type="component" value="Chromosome 11"/>
</dbReference>
<dbReference type="GO" id="GO:0016020">
    <property type="term" value="C:membrane"/>
    <property type="evidence" value="ECO:0007669"/>
    <property type="project" value="UniProtKB-SubCell"/>
</dbReference>
<dbReference type="PANTHER" id="PTHR32285">
    <property type="entry name" value="PROTEIN TRICHOME BIREFRINGENCE-LIKE 9-RELATED"/>
    <property type="match status" value="1"/>
</dbReference>
<sequence length="363" mass="41287">MGFKCQVLVCTFCLVMLSFLQETRAGKQHNNASRLNGRRKVMSGCNLFRGRWVFDASYPLYDSSSCPFIDDGFNCQKYGRRDNMYLKYSWQPDSCQIPRFNGADFLRRWRGKKIMFVGDSLSLNMWESLSCMIHAAVPGAKTTFYKRDSLSSLTFDNYGVTLYLYRTPYLVDIVREKVGKVLNLNSIDAGNAWKGMDMLIFNSWHWWVHTGQSQGWDYIRDGAALYKNMDRLYAFKKGLTTWGRWVDQNIDPSKTKVFFQGISPTHYQGKDWNQPKKSCSGEAVPLSGSTYPAGAPPAAAVVNQVLSSIKKPVYLLDITTLSQLRKDAHPSTYSDASGTDCSHWCLPGLPDTWNQLLYAALIM</sequence>
<keyword evidence="6" id="KW-0472">Membrane</keyword>
<dbReference type="GO" id="GO:0016413">
    <property type="term" value="F:O-acetyltransferase activity"/>
    <property type="evidence" value="ECO:0007669"/>
    <property type="project" value="InterPro"/>
</dbReference>
<keyword evidence="4" id="KW-0735">Signal-anchor</keyword>
<keyword evidence="11" id="KW-1185">Reference proteome</keyword>
<dbReference type="InterPro" id="IPR026057">
    <property type="entry name" value="TBL_C"/>
</dbReference>